<evidence type="ECO:0000256" key="1">
    <source>
        <dbReference type="SAM" id="SignalP"/>
    </source>
</evidence>
<feature type="signal peptide" evidence="1">
    <location>
        <begin position="1"/>
        <end position="23"/>
    </location>
</feature>
<dbReference type="AlphaFoldDB" id="A0A0U3HTD1"/>
<protein>
    <recommendedName>
        <fullName evidence="4">Lipoprotein</fullName>
    </recommendedName>
</protein>
<dbReference type="Proteomes" id="UP000057181">
    <property type="component" value="Chromosome"/>
</dbReference>
<organism evidence="2 3">
    <name type="scientific">Kocuria flava</name>
    <dbReference type="NCBI Taxonomy" id="446860"/>
    <lineage>
        <taxon>Bacteria</taxon>
        <taxon>Bacillati</taxon>
        <taxon>Actinomycetota</taxon>
        <taxon>Actinomycetes</taxon>
        <taxon>Micrococcales</taxon>
        <taxon>Micrococcaceae</taxon>
        <taxon>Kocuria</taxon>
    </lineage>
</organism>
<dbReference type="OrthoDB" id="4883090at2"/>
<dbReference type="EMBL" id="CP013254">
    <property type="protein sequence ID" value="ALU38575.1"/>
    <property type="molecule type" value="Genomic_DNA"/>
</dbReference>
<name>A0A0U3HTD1_9MICC</name>
<accession>A0A0U3HTD1</accession>
<sequence>MMKHRARKYMSLMAALGLAGVVAGCSSDTEDLPAFDSLNATYQAVDEVVDCSEDVSEPPVKSPGSGKDAGESELCTNTVEVLWFDNDEARDDVYELLASAAGSTGAVYFVEGRNWFVADYSEVQAGSVPERKIDMEQLAEVLDAQYTVEQ</sequence>
<keyword evidence="1" id="KW-0732">Signal</keyword>
<reference evidence="2 3" key="1">
    <citation type="submission" date="2015-11" db="EMBL/GenBank/DDBJ databases">
        <title>Complete Genome Sequence of Kocuria flava strain HO-9041.</title>
        <authorList>
            <person name="Zhou M."/>
            <person name="Dai J."/>
        </authorList>
    </citation>
    <scope>NUCLEOTIDE SEQUENCE [LARGE SCALE GENOMIC DNA]</scope>
    <source>
        <strain evidence="2 3">HO-9041</strain>
    </source>
</reference>
<dbReference type="PROSITE" id="PS51257">
    <property type="entry name" value="PROKAR_LIPOPROTEIN"/>
    <property type="match status" value="1"/>
</dbReference>
<proteinExistence type="predicted"/>
<evidence type="ECO:0000313" key="2">
    <source>
        <dbReference type="EMBL" id="ALU38575.1"/>
    </source>
</evidence>
<evidence type="ECO:0008006" key="4">
    <source>
        <dbReference type="Google" id="ProtNLM"/>
    </source>
</evidence>
<dbReference type="KEGG" id="kfv:AS188_01070"/>
<gene>
    <name evidence="2" type="ORF">AS188_01070</name>
</gene>
<evidence type="ECO:0000313" key="3">
    <source>
        <dbReference type="Proteomes" id="UP000057181"/>
    </source>
</evidence>
<dbReference type="RefSeq" id="WP_058857289.1">
    <property type="nucleotide sequence ID" value="NZ_BJZR01000187.1"/>
</dbReference>
<feature type="chain" id="PRO_5038413769" description="Lipoprotein" evidence="1">
    <location>
        <begin position="24"/>
        <end position="150"/>
    </location>
</feature>